<evidence type="ECO:0000313" key="8">
    <source>
        <dbReference type="EMBL" id="OYO20807.1"/>
    </source>
</evidence>
<keyword evidence="4 6" id="KW-1133">Transmembrane helix</keyword>
<dbReference type="EMBL" id="NMVQ01000023">
    <property type="protein sequence ID" value="OYO20807.1"/>
    <property type="molecule type" value="Genomic_DNA"/>
</dbReference>
<evidence type="ECO:0000256" key="6">
    <source>
        <dbReference type="SAM" id="Phobius"/>
    </source>
</evidence>
<comment type="subcellular location">
    <subcellularLocation>
        <location evidence="1">Membrane</location>
        <topology evidence="1">Multi-pass membrane protein</topology>
    </subcellularLocation>
</comment>
<accession>A0A255GYW9</accession>
<protein>
    <recommendedName>
        <fullName evidence="7">GtrA/DPMS transmembrane domain-containing protein</fullName>
    </recommendedName>
</protein>
<evidence type="ECO:0000259" key="7">
    <source>
        <dbReference type="Pfam" id="PF04138"/>
    </source>
</evidence>
<evidence type="ECO:0000256" key="1">
    <source>
        <dbReference type="ARBA" id="ARBA00004141"/>
    </source>
</evidence>
<dbReference type="GO" id="GO:0000271">
    <property type="term" value="P:polysaccharide biosynthetic process"/>
    <property type="evidence" value="ECO:0007669"/>
    <property type="project" value="InterPro"/>
</dbReference>
<comment type="similarity">
    <text evidence="2">Belongs to the GtrA family.</text>
</comment>
<dbReference type="InterPro" id="IPR051401">
    <property type="entry name" value="GtrA_CellWall_Glycosyl"/>
</dbReference>
<keyword evidence="5 6" id="KW-0472">Membrane</keyword>
<reference evidence="8 9" key="1">
    <citation type="submission" date="2017-07" db="EMBL/GenBank/DDBJ databases">
        <title>Draft whole genome sequences of clinical Proprionibacteriaceae strains.</title>
        <authorList>
            <person name="Bernier A.-M."/>
            <person name="Bernard K."/>
            <person name="Domingo M.-C."/>
        </authorList>
    </citation>
    <scope>NUCLEOTIDE SEQUENCE [LARGE SCALE GENOMIC DNA]</scope>
    <source>
        <strain evidence="8 9">NML 130396</strain>
    </source>
</reference>
<dbReference type="Pfam" id="PF04138">
    <property type="entry name" value="GtrA_DPMS_TM"/>
    <property type="match status" value="1"/>
</dbReference>
<proteinExistence type="inferred from homology"/>
<evidence type="ECO:0000256" key="3">
    <source>
        <dbReference type="ARBA" id="ARBA00022692"/>
    </source>
</evidence>
<keyword evidence="3 6" id="KW-0812">Transmembrane</keyword>
<evidence type="ECO:0000256" key="5">
    <source>
        <dbReference type="ARBA" id="ARBA00023136"/>
    </source>
</evidence>
<dbReference type="InterPro" id="IPR007267">
    <property type="entry name" value="GtrA_DPMS_TM"/>
</dbReference>
<feature type="transmembrane region" description="Helical" evidence="6">
    <location>
        <begin position="132"/>
        <end position="152"/>
    </location>
</feature>
<dbReference type="GO" id="GO:0005886">
    <property type="term" value="C:plasma membrane"/>
    <property type="evidence" value="ECO:0007669"/>
    <property type="project" value="TreeGrafter"/>
</dbReference>
<dbReference type="OrthoDB" id="3828151at2"/>
<evidence type="ECO:0000256" key="4">
    <source>
        <dbReference type="ARBA" id="ARBA00022989"/>
    </source>
</evidence>
<dbReference type="AlphaFoldDB" id="A0A255GYW9"/>
<organism evidence="8 9">
    <name type="scientific">Enemella dayhoffiae</name>
    <dbReference type="NCBI Taxonomy" id="2016507"/>
    <lineage>
        <taxon>Bacteria</taxon>
        <taxon>Bacillati</taxon>
        <taxon>Actinomycetota</taxon>
        <taxon>Actinomycetes</taxon>
        <taxon>Propionibacteriales</taxon>
        <taxon>Propionibacteriaceae</taxon>
        <taxon>Enemella</taxon>
    </lineage>
</organism>
<comment type="caution">
    <text evidence="8">The sequence shown here is derived from an EMBL/GenBank/DDBJ whole genome shotgun (WGS) entry which is preliminary data.</text>
</comment>
<dbReference type="Proteomes" id="UP000216311">
    <property type="component" value="Unassembled WGS sequence"/>
</dbReference>
<sequence>MPQDQPAGEPHAVHNIELPVSDREPADEPGLSLFTQLVRFTLTGGLSAIVDFGSLWLMTHLMGIPDNLAKAISFILGTTTAYAINRRWTFQAAPSTRRLVAVWVSYLLTFALQVGLYALTRPWLQSHFEWSIAQLIAFVIAQGAATICNFVIQRWVIFKLI</sequence>
<feature type="transmembrane region" description="Helical" evidence="6">
    <location>
        <begin position="100"/>
        <end position="120"/>
    </location>
</feature>
<dbReference type="RefSeq" id="WP_094364234.1">
    <property type="nucleotide sequence ID" value="NZ_NMVQ01000023.1"/>
</dbReference>
<keyword evidence="9" id="KW-1185">Reference proteome</keyword>
<evidence type="ECO:0000313" key="9">
    <source>
        <dbReference type="Proteomes" id="UP000216311"/>
    </source>
</evidence>
<feature type="domain" description="GtrA/DPMS transmembrane" evidence="7">
    <location>
        <begin position="39"/>
        <end position="158"/>
    </location>
</feature>
<evidence type="ECO:0000256" key="2">
    <source>
        <dbReference type="ARBA" id="ARBA00009399"/>
    </source>
</evidence>
<dbReference type="PANTHER" id="PTHR38459">
    <property type="entry name" value="PROPHAGE BACTOPRENOL-LINKED GLUCOSE TRANSLOCASE HOMOLOG"/>
    <property type="match status" value="1"/>
</dbReference>
<dbReference type="PANTHER" id="PTHR38459:SF6">
    <property type="entry name" value="ARABINOGALACTAN BIOSYNTHESIS RECRUITING PROTEIN RV3789"/>
    <property type="match status" value="1"/>
</dbReference>
<name>A0A255GYW9_9ACTN</name>
<gene>
    <name evidence="8" type="ORF">CGZ93_11275</name>
</gene>